<comment type="subunit">
    <text evidence="7">Homoheptamer.</text>
</comment>
<evidence type="ECO:0000256" key="4">
    <source>
        <dbReference type="ARBA" id="ARBA00022692"/>
    </source>
</evidence>
<dbReference type="InterPro" id="IPR010920">
    <property type="entry name" value="LSM_dom_sf"/>
</dbReference>
<dbReference type="RefSeq" id="WP_117395218.1">
    <property type="nucleotide sequence ID" value="NZ_CP021330.1"/>
</dbReference>
<dbReference type="PANTHER" id="PTHR30221">
    <property type="entry name" value="SMALL-CONDUCTANCE MECHANOSENSITIVE CHANNEL"/>
    <property type="match status" value="1"/>
</dbReference>
<comment type="caution">
    <text evidence="7">Lacks conserved residue(s) required for the propagation of feature annotation.</text>
</comment>
<dbReference type="EMBL" id="CP021330">
    <property type="protein sequence ID" value="AVX03646.1"/>
    <property type="molecule type" value="Genomic_DNA"/>
</dbReference>
<dbReference type="InterPro" id="IPR006685">
    <property type="entry name" value="MscS_channel_2nd"/>
</dbReference>
<dbReference type="PANTHER" id="PTHR30221:SF1">
    <property type="entry name" value="SMALL-CONDUCTANCE MECHANOSENSITIVE CHANNEL"/>
    <property type="match status" value="1"/>
</dbReference>
<keyword evidence="7" id="KW-0813">Transport</keyword>
<dbReference type="Pfam" id="PF21082">
    <property type="entry name" value="MS_channel_3rd"/>
    <property type="match status" value="1"/>
</dbReference>
<keyword evidence="7" id="KW-0407">Ion channel</keyword>
<protein>
    <recommendedName>
        <fullName evidence="7">Small-conductance mechanosensitive channel</fullName>
    </recommendedName>
</protein>
<evidence type="ECO:0000256" key="1">
    <source>
        <dbReference type="ARBA" id="ARBA00004651"/>
    </source>
</evidence>
<evidence type="ECO:0000256" key="2">
    <source>
        <dbReference type="ARBA" id="ARBA00008017"/>
    </source>
</evidence>
<dbReference type="InterPro" id="IPR023408">
    <property type="entry name" value="MscS_beta-dom_sf"/>
</dbReference>
<keyword evidence="11" id="KW-1185">Reference proteome</keyword>
<keyword evidence="3" id="KW-1003">Cell membrane</keyword>
<evidence type="ECO:0000259" key="8">
    <source>
        <dbReference type="Pfam" id="PF00924"/>
    </source>
</evidence>
<comment type="function">
    <text evidence="7">Mechanosensitive channel that participates in the regulation of osmotic pressure changes within the cell, opening in response to stretch forces in the membrane lipid bilayer, without the need for other proteins. Contributes to normal resistance to hypoosmotic shock. Forms an ion channel of 1.0 nanosiemens conductance with a slight preference for anions.</text>
</comment>
<feature type="domain" description="Mechanosensitive ion channel MscS C-terminal" evidence="9">
    <location>
        <begin position="187"/>
        <end position="267"/>
    </location>
</feature>
<keyword evidence="7" id="KW-0406">Ion transport</keyword>
<evidence type="ECO:0000256" key="5">
    <source>
        <dbReference type="ARBA" id="ARBA00022989"/>
    </source>
</evidence>
<dbReference type="SUPFAM" id="SSF82861">
    <property type="entry name" value="Mechanosensitive channel protein MscS (YggB), transmembrane region"/>
    <property type="match status" value="1"/>
</dbReference>
<dbReference type="STRING" id="1122213.GCA_000423365_01681"/>
<dbReference type="SUPFAM" id="SSF50182">
    <property type="entry name" value="Sm-like ribonucleoproteins"/>
    <property type="match status" value="1"/>
</dbReference>
<feature type="domain" description="Mechanosensitive ion channel MscS" evidence="8">
    <location>
        <begin position="112"/>
        <end position="175"/>
    </location>
</feature>
<organism evidence="10 11">
    <name type="scientific">Maritalea myrionectae</name>
    <dbReference type="NCBI Taxonomy" id="454601"/>
    <lineage>
        <taxon>Bacteria</taxon>
        <taxon>Pseudomonadati</taxon>
        <taxon>Pseudomonadota</taxon>
        <taxon>Alphaproteobacteria</taxon>
        <taxon>Hyphomicrobiales</taxon>
        <taxon>Devosiaceae</taxon>
        <taxon>Maritalea</taxon>
    </lineage>
</organism>
<dbReference type="SUPFAM" id="SSF82689">
    <property type="entry name" value="Mechanosensitive channel protein MscS (YggB), C-terminal domain"/>
    <property type="match status" value="1"/>
</dbReference>
<feature type="transmembrane region" description="Helical" evidence="7">
    <location>
        <begin position="98"/>
        <end position="125"/>
    </location>
</feature>
<evidence type="ECO:0000256" key="6">
    <source>
        <dbReference type="ARBA" id="ARBA00023136"/>
    </source>
</evidence>
<evidence type="ECO:0000256" key="7">
    <source>
        <dbReference type="RuleBase" id="RU369025"/>
    </source>
</evidence>
<dbReference type="GO" id="GO:0005886">
    <property type="term" value="C:plasma membrane"/>
    <property type="evidence" value="ECO:0007669"/>
    <property type="project" value="UniProtKB-SubCell"/>
</dbReference>
<dbReference type="InterPro" id="IPR045275">
    <property type="entry name" value="MscS_archaea/bacteria_type"/>
</dbReference>
<evidence type="ECO:0000313" key="11">
    <source>
        <dbReference type="Proteomes" id="UP000258927"/>
    </source>
</evidence>
<dbReference type="InterPro" id="IPR049278">
    <property type="entry name" value="MS_channel_C"/>
</dbReference>
<keyword evidence="7" id="KW-0997">Cell inner membrane</keyword>
<feature type="transmembrane region" description="Helical" evidence="7">
    <location>
        <begin position="65"/>
        <end position="86"/>
    </location>
</feature>
<evidence type="ECO:0000313" key="10">
    <source>
        <dbReference type="EMBL" id="AVX03646.1"/>
    </source>
</evidence>
<dbReference type="KEGG" id="mmyr:MXMO3_01115"/>
<keyword evidence="6 7" id="KW-0472">Membrane</keyword>
<dbReference type="GO" id="GO:0008381">
    <property type="term" value="F:mechanosensitive monoatomic ion channel activity"/>
    <property type="evidence" value="ECO:0007669"/>
    <property type="project" value="InterPro"/>
</dbReference>
<name>A0A2R4MCN4_9HYPH</name>
<dbReference type="Pfam" id="PF00924">
    <property type="entry name" value="MS_channel_2nd"/>
    <property type="match status" value="1"/>
</dbReference>
<dbReference type="Gene3D" id="3.30.70.100">
    <property type="match status" value="1"/>
</dbReference>
<evidence type="ECO:0000259" key="9">
    <source>
        <dbReference type="Pfam" id="PF21082"/>
    </source>
</evidence>
<comment type="subcellular location">
    <subcellularLocation>
        <location evidence="7">Cell inner membrane</location>
        <topology evidence="7">Multi-pass membrane protein</topology>
    </subcellularLocation>
    <subcellularLocation>
        <location evidence="1">Cell membrane</location>
        <topology evidence="1">Multi-pass membrane protein</topology>
    </subcellularLocation>
</comment>
<keyword evidence="5 7" id="KW-1133">Transmembrane helix</keyword>
<dbReference type="InterPro" id="IPR011014">
    <property type="entry name" value="MscS_channel_TM-2"/>
</dbReference>
<dbReference type="AlphaFoldDB" id="A0A2R4MCN4"/>
<dbReference type="InterPro" id="IPR008910">
    <property type="entry name" value="MSC_TM_helix"/>
</dbReference>
<dbReference type="Pfam" id="PF05552">
    <property type="entry name" value="MS_channel_1st_1"/>
    <property type="match status" value="1"/>
</dbReference>
<feature type="transmembrane region" description="Helical" evidence="7">
    <location>
        <begin position="22"/>
        <end position="45"/>
    </location>
</feature>
<gene>
    <name evidence="10" type="ORF">MXMO3_01115</name>
</gene>
<dbReference type="Gene3D" id="2.30.30.60">
    <property type="match status" value="1"/>
</dbReference>
<proteinExistence type="inferred from homology"/>
<comment type="similarity">
    <text evidence="2 7">Belongs to the MscS (TC 1.A.23) family.</text>
</comment>
<evidence type="ECO:0000256" key="3">
    <source>
        <dbReference type="ARBA" id="ARBA00022475"/>
    </source>
</evidence>
<sequence>MEPLVEQANASIDTVSEMVQGFFAMVPQILIALIVFILIMILAGFIRKITTRIIASRANRSVGVALGRIAYMAVVFAGLLVAVAIIAPSVGAAELIQILGVGSVAIGFAFRDILQNFLAGLIILLRQPFKAGDWIKASRYEGIVREISTRSTWIRTFDGQDVSIPNGEVFTNAFTIVTRDPIMRTDYQFGIAYDADIDHAKETILGAIKSVEAVSSDPQPDIGVWEFADSSINLRARWWTSTDDFYDARMNVLEAVKKAMDGADIEIPFPHRQILVQDEVVESLNNNKKSAASA</sequence>
<dbReference type="Gene3D" id="1.10.287.1260">
    <property type="match status" value="1"/>
</dbReference>
<accession>A0A2R4MCN4</accession>
<dbReference type="InterPro" id="IPR011066">
    <property type="entry name" value="MscS_channel_C_sf"/>
</dbReference>
<dbReference type="Proteomes" id="UP000258927">
    <property type="component" value="Chromosome"/>
</dbReference>
<reference evidence="10 11" key="1">
    <citation type="submission" date="2017-05" db="EMBL/GenBank/DDBJ databases">
        <title>Genome Analysis of Maritalea myrionectae HL2708#5.</title>
        <authorList>
            <consortium name="Cotde Inc.-PKNU"/>
            <person name="Jang D."/>
            <person name="Oh H.-M."/>
        </authorList>
    </citation>
    <scope>NUCLEOTIDE SEQUENCE [LARGE SCALE GENOMIC DNA]</scope>
    <source>
        <strain evidence="10 11">HL2708#5</strain>
    </source>
</reference>
<keyword evidence="4 7" id="KW-0812">Transmembrane</keyword>